<name>A0A061SLX9_9CHLO</name>
<organism evidence="2">
    <name type="scientific">Tetraselmis sp. GSL018</name>
    <dbReference type="NCBI Taxonomy" id="582737"/>
    <lineage>
        <taxon>Eukaryota</taxon>
        <taxon>Viridiplantae</taxon>
        <taxon>Chlorophyta</taxon>
        <taxon>core chlorophytes</taxon>
        <taxon>Chlorodendrophyceae</taxon>
        <taxon>Chlorodendrales</taxon>
        <taxon>Chlorodendraceae</taxon>
        <taxon>Tetraselmis</taxon>
    </lineage>
</organism>
<feature type="region of interest" description="Disordered" evidence="1">
    <location>
        <begin position="1"/>
        <end position="61"/>
    </location>
</feature>
<accession>A0A061SLX9</accession>
<dbReference type="AlphaFoldDB" id="A0A061SLX9"/>
<dbReference type="EMBL" id="GBEZ01001243">
    <property type="protein sequence ID" value="JAC83716.1"/>
    <property type="molecule type" value="Transcribed_RNA"/>
</dbReference>
<feature type="non-terminal residue" evidence="2">
    <location>
        <position position="1"/>
    </location>
</feature>
<reference evidence="2" key="1">
    <citation type="submission" date="2014-05" db="EMBL/GenBank/DDBJ databases">
        <title>The transcriptome of the halophilic microalga Tetraselmis sp. GSL018 isolated from the Great Salt Lake, Utah.</title>
        <authorList>
            <person name="Jinkerson R.E."/>
            <person name="D'Adamo S."/>
            <person name="Posewitz M.C."/>
        </authorList>
    </citation>
    <scope>NUCLEOTIDE SEQUENCE</scope>
    <source>
        <strain evidence="2">GSL018</strain>
    </source>
</reference>
<evidence type="ECO:0000313" key="2">
    <source>
        <dbReference type="EMBL" id="JAC83716.1"/>
    </source>
</evidence>
<proteinExistence type="predicted"/>
<evidence type="ECO:0000256" key="1">
    <source>
        <dbReference type="SAM" id="MobiDB-lite"/>
    </source>
</evidence>
<protein>
    <submittedName>
        <fullName evidence="2">Uncharacterized protein</fullName>
    </submittedName>
</protein>
<sequence length="61" mass="6534">PVPADGNVTASGGSPPEERLGERQRGREGQLRPLATPQVTASRRPTRACRWQKGAGPRCGR</sequence>
<feature type="compositionally biased region" description="Basic and acidic residues" evidence="1">
    <location>
        <begin position="16"/>
        <end position="30"/>
    </location>
</feature>
<gene>
    <name evidence="2" type="ORF">TSPGSL018_2697</name>
</gene>